<dbReference type="InterPro" id="IPR051335">
    <property type="entry name" value="Alanyl-tRNA_Editing_Enzymes"/>
</dbReference>
<dbReference type="SUPFAM" id="SSF50447">
    <property type="entry name" value="Translation proteins"/>
    <property type="match status" value="1"/>
</dbReference>
<evidence type="ECO:0000313" key="2">
    <source>
        <dbReference type="EMBL" id="KKD00983.1"/>
    </source>
</evidence>
<dbReference type="InterPro" id="IPR018163">
    <property type="entry name" value="Thr/Ala-tRNA-synth_IIc_edit"/>
</dbReference>
<dbReference type="PANTHER" id="PTHR43462:SF2">
    <property type="entry name" value="THREONYL AND ALANYL TRNA SYNTHETASE SECOND ADDITIONAL DOMAIN-CONTAINING PROTEIN"/>
    <property type="match status" value="1"/>
</dbReference>
<organism evidence="2 3">
    <name type="scientific">Photobacterium halotolerans</name>
    <dbReference type="NCBI Taxonomy" id="265726"/>
    <lineage>
        <taxon>Bacteria</taxon>
        <taxon>Pseudomonadati</taxon>
        <taxon>Pseudomonadota</taxon>
        <taxon>Gammaproteobacteria</taxon>
        <taxon>Vibrionales</taxon>
        <taxon>Vibrionaceae</taxon>
        <taxon>Photobacterium</taxon>
    </lineage>
</organism>
<dbReference type="Gene3D" id="2.40.30.130">
    <property type="match status" value="1"/>
</dbReference>
<gene>
    <name evidence="2" type="ORF">KY46_04155</name>
</gene>
<keyword evidence="3" id="KW-1185">Reference proteome</keyword>
<dbReference type="Pfam" id="PF01411">
    <property type="entry name" value="tRNA-synt_2c"/>
    <property type="match status" value="1"/>
</dbReference>
<dbReference type="STRING" id="265726.KY46_04155"/>
<dbReference type="AlphaFoldDB" id="A0A0F5VFY8"/>
<name>A0A0F5VFY8_9GAMM</name>
<proteinExistence type="predicted"/>
<reference evidence="2 3" key="1">
    <citation type="submission" date="2014-12" db="EMBL/GenBank/DDBJ databases">
        <title>Mercury Reductase activity and rhizosphere competence traits in the genome of root associated Photobacterium halotolerans MELD1.</title>
        <authorList>
            <person name="Mathew D.C."/>
            <person name="Huang C.-C."/>
        </authorList>
    </citation>
    <scope>NUCLEOTIDE SEQUENCE [LARGE SCALE GENOMIC DNA]</scope>
    <source>
        <strain evidence="2 3">MELD1</strain>
    </source>
</reference>
<dbReference type="GO" id="GO:0005524">
    <property type="term" value="F:ATP binding"/>
    <property type="evidence" value="ECO:0007669"/>
    <property type="project" value="InterPro"/>
</dbReference>
<dbReference type="GO" id="GO:0004813">
    <property type="term" value="F:alanine-tRNA ligase activity"/>
    <property type="evidence" value="ECO:0007669"/>
    <property type="project" value="InterPro"/>
</dbReference>
<accession>A0A0F5VFY8</accession>
<evidence type="ECO:0000313" key="3">
    <source>
        <dbReference type="Proteomes" id="UP000033633"/>
    </source>
</evidence>
<feature type="domain" description="Alanyl-tRNA synthetase class IIc N-terminal" evidence="1">
    <location>
        <begin position="13"/>
        <end position="78"/>
    </location>
</feature>
<comment type="caution">
    <text evidence="2">The sequence shown here is derived from an EMBL/GenBank/DDBJ whole genome shotgun (WGS) entry which is preliminary data.</text>
</comment>
<sequence>MTTQALYLDSHALHCEAELLACFQEGEHWVAVLDKTVFHPQGGGQPGDTGRITTHCGERAQVLHTQKAGDIIQHVISQPLPTGPVTIAMDKEPRNTHSILHSLGHLIGNIGQQNGWQPEKAHHWPNECRVEFSPREHVIELDEHTLLQHLTRLIAANLPMRSHTKSDGTRWVAFGDLMAWPCGGTHVAATGEIPANIRVSTKLKKGKLQVRYQIMDVG</sequence>
<dbReference type="PANTHER" id="PTHR43462">
    <property type="entry name" value="ALANYL-TRNA EDITING PROTEIN"/>
    <property type="match status" value="1"/>
</dbReference>
<dbReference type="PATRIC" id="fig|265726.11.peg.2190"/>
<dbReference type="SUPFAM" id="SSF55186">
    <property type="entry name" value="ThrRS/AlaRS common domain"/>
    <property type="match status" value="1"/>
</dbReference>
<dbReference type="RefSeq" id="WP_046219351.1">
    <property type="nucleotide sequence ID" value="NZ_JWYV01000002.1"/>
</dbReference>
<dbReference type="InterPro" id="IPR009000">
    <property type="entry name" value="Transl_B-barrel_sf"/>
</dbReference>
<evidence type="ECO:0000259" key="1">
    <source>
        <dbReference type="Pfam" id="PF01411"/>
    </source>
</evidence>
<dbReference type="Proteomes" id="UP000033633">
    <property type="component" value="Unassembled WGS sequence"/>
</dbReference>
<dbReference type="GO" id="GO:0006419">
    <property type="term" value="P:alanyl-tRNA aminoacylation"/>
    <property type="evidence" value="ECO:0007669"/>
    <property type="project" value="InterPro"/>
</dbReference>
<dbReference type="Gene3D" id="3.30.980.10">
    <property type="entry name" value="Threonyl-trna Synthetase, Chain A, domain 2"/>
    <property type="match status" value="1"/>
</dbReference>
<protein>
    <recommendedName>
        <fullName evidence="1">Alanyl-tRNA synthetase class IIc N-terminal domain-containing protein</fullName>
    </recommendedName>
</protein>
<dbReference type="EMBL" id="JWYV01000002">
    <property type="protein sequence ID" value="KKD00983.1"/>
    <property type="molecule type" value="Genomic_DNA"/>
</dbReference>
<dbReference type="OrthoDB" id="9812949at2"/>
<dbReference type="InterPro" id="IPR018164">
    <property type="entry name" value="Ala-tRNA-synth_IIc_N"/>
</dbReference>